<dbReference type="InterPro" id="IPR001478">
    <property type="entry name" value="PDZ"/>
</dbReference>
<feature type="compositionally biased region" description="Low complexity" evidence="11">
    <location>
        <begin position="1073"/>
        <end position="1087"/>
    </location>
</feature>
<evidence type="ECO:0000313" key="15">
    <source>
        <dbReference type="Proteomes" id="UP000054632"/>
    </source>
</evidence>
<dbReference type="GO" id="GO:0000287">
    <property type="term" value="F:magnesium ion binding"/>
    <property type="evidence" value="ECO:0007669"/>
    <property type="project" value="InterPro"/>
</dbReference>
<dbReference type="GO" id="GO:0035556">
    <property type="term" value="P:intracellular signal transduction"/>
    <property type="evidence" value="ECO:0007669"/>
    <property type="project" value="TreeGrafter"/>
</dbReference>
<evidence type="ECO:0000256" key="8">
    <source>
        <dbReference type="ARBA" id="ARBA00023157"/>
    </source>
</evidence>
<dbReference type="Pfam" id="PF17820">
    <property type="entry name" value="PDZ_6"/>
    <property type="match status" value="1"/>
</dbReference>
<comment type="caution">
    <text evidence="14">The sequence shown here is derived from an EMBL/GenBank/DDBJ whole genome shotgun (WGS) entry which is preliminary data.</text>
</comment>
<dbReference type="FunFam" id="1.10.510.10:FF:000294">
    <property type="entry name" value="Serine/threonine-protein kinase OXI1"/>
    <property type="match status" value="1"/>
</dbReference>
<dbReference type="InterPro" id="IPR011009">
    <property type="entry name" value="Kinase-like_dom_sf"/>
</dbReference>
<sequence length="1498" mass="166288">LITFGFGRALYFVMLEVRRRHCSNLLTKSRRQSTNFQTIFASKFDLAFQSGLCSSSARLRTSLSLSCPLLNFAESSMCCSNSQSPVPFLNSLLLIDPKKRRRSGHVSGRSFNSSLSPISNRCSSPSHHDQFRTSSVALLSSNLQPYAKAKWNLNADSRRWSIASLPSSGYETPESSTFSSVYSSQEKLTSALAELKINNSGSNDSCSYCEESVPSCLKSPALRWRSKSFSSFSNNVSVCEYDDLLRSSLYKSRFPKAKQIMEEKLEKFIADNSVNPSLVLDISDNEQPVAVIHPNIKQDPNLVKLFSDGCARFIHHQIVELASDCLLKSKEEIISSVYFYEMTESLKNILLQAKEKSLECYPMLNDCAKKLLMIISRPARLLECFEFDPKEFYHLLKEMEEYAKEQQSRLELDIPHYVISKLGLTNDVNSTNKDANDHKEQQQQLIAGGSNLIKAENDKGKSQQQSSDASDRVNNKPLLKEEDFEVMKLISNGAYGSVYLVRAKETRKRFALKKLRKSSLILRNQLEQVFAERDIMTFSDNPFVVSFYGSFETKTHLCMLMEYVEGGDCASLLKQISVFPVEMARLYIAEAVLAVEYLHSYGIVHRDLKPDNLLITAMGHVKLTDFGLSKIGLMNRTTLLCEDYFDVSETQQFRDRQICGTPEYIAPEVILRQGYDEIEFPEEPYCPPAEAVDLIRGLLQVNPLDRLGTVGTRTERYNHDVDSGDESWSENSSIFSSFSSCSPRYSLLADNLMLKNNDDSNSLLLLSEDGTDQAFVSSTEENHSAVKRRSVGEEEELLSVSLDTSDLAVQLKGNDVEQHSHTNSCETVRLSVAPQKSTGGLHLIIPSEVTTPAVLNSPSQSSNSSHDCSPNCCSVDIAPVVHTYKPTVTFQRGSLAFGFSIKSIRVYLGQTDFYTIQHIVSAVEKGSAAYQSGLRVNDLITHVDGTAVQNFTQPELLRRLMRGGGQWVTIRATSLDQTSIRIGRPRRVAGRLARRAGVGTVKQKLQRRAWMEKRKAASLFRRMSGKRVSAEFGASALTTSVLHRSVSSVEGLCSSSVPCLYSSTSCYSSSNNNNNNNTNNSGSSSSSIEQSRHGRSTRPSSLQGLKMDVVVAKTALKPTAPPPPPPPPRRKEPQGMPLSPLARCDQASLRTSKMLLSPAQSQSQSPLASGLLATGASRSRSFNCPKRVYCKPRRFLSRGINDGTVNGNEFLLSHKVSLSVKQTVDCHSPCAMNAYKKKVNLSFPTLIILCMLVSDLKVFLAQACIEGQQQCPNGFTCCGFKNGYWRCCPFRNGVCCADGISCCAHNAQCDSERKLCIKENNETYPTWRTDLLGVADDQQVAYAEGEDVVFGTEHINVPTLCPDKMSKCDEKSTCCETVQGQWACCSLSKAVCCSDKLHCCPQGTQCDLKHNRCTQENDSSYDNSTTLYGLNIDIGIPKYLIRKSKIIIGCPERSKLCRGKHSSGCCPLKNGICCDDNLSCCPEGYECSKNGKCRKLEV</sequence>
<feature type="non-terminal residue" evidence="14">
    <location>
        <position position="1"/>
    </location>
</feature>
<dbReference type="Pfam" id="PF00396">
    <property type="entry name" value="Granulin"/>
    <property type="match status" value="3"/>
</dbReference>
<dbReference type="EC" id="2.7.11.1" evidence="2"/>
<feature type="domain" description="PDZ" evidence="13">
    <location>
        <begin position="887"/>
        <end position="965"/>
    </location>
</feature>
<keyword evidence="7" id="KW-0067">ATP-binding</keyword>
<keyword evidence="4" id="KW-0808">Transferase</keyword>
<dbReference type="PROSITE" id="PS00799">
    <property type="entry name" value="GRANULINS"/>
    <property type="match status" value="1"/>
</dbReference>
<dbReference type="GO" id="GO:0005524">
    <property type="term" value="F:ATP binding"/>
    <property type="evidence" value="ECO:0007669"/>
    <property type="project" value="UniProtKB-KW"/>
</dbReference>
<evidence type="ECO:0000256" key="2">
    <source>
        <dbReference type="ARBA" id="ARBA00012513"/>
    </source>
</evidence>
<dbReference type="SMART" id="SM00220">
    <property type="entry name" value="S_TKc"/>
    <property type="match status" value="1"/>
</dbReference>
<protein>
    <recommendedName>
        <fullName evidence="2">non-specific serine/threonine protein kinase</fullName>
        <ecNumber evidence="2">2.7.11.1</ecNumber>
    </recommendedName>
</protein>
<dbReference type="Gene3D" id="1.20.1480.20">
    <property type="entry name" value="MAST3 pre-PK domain-like"/>
    <property type="match status" value="1"/>
</dbReference>
<dbReference type="Pfam" id="PF08926">
    <property type="entry name" value="DUF1908"/>
    <property type="match status" value="1"/>
</dbReference>
<keyword evidence="3" id="KW-0723">Serine/threonine-protein kinase</keyword>
<keyword evidence="5" id="KW-0547">Nucleotide-binding</keyword>
<dbReference type="Gene3D" id="3.30.200.20">
    <property type="entry name" value="Phosphorylase Kinase, domain 1"/>
    <property type="match status" value="1"/>
</dbReference>
<evidence type="ECO:0000256" key="1">
    <source>
        <dbReference type="ARBA" id="ARBA00001946"/>
    </source>
</evidence>
<dbReference type="Gene3D" id="1.10.510.10">
    <property type="entry name" value="Transferase(Phosphotransferase) domain 1"/>
    <property type="match status" value="1"/>
</dbReference>
<feature type="domain" description="Protein kinase" evidence="12">
    <location>
        <begin position="484"/>
        <end position="776"/>
    </location>
</feature>
<keyword evidence="6 14" id="KW-0418">Kinase</keyword>
<comment type="catalytic activity">
    <reaction evidence="9">
        <text>L-threonyl-[protein] + ATP = O-phospho-L-threonyl-[protein] + ADP + H(+)</text>
        <dbReference type="Rhea" id="RHEA:46608"/>
        <dbReference type="Rhea" id="RHEA-COMP:11060"/>
        <dbReference type="Rhea" id="RHEA-COMP:11605"/>
        <dbReference type="ChEBI" id="CHEBI:15378"/>
        <dbReference type="ChEBI" id="CHEBI:30013"/>
        <dbReference type="ChEBI" id="CHEBI:30616"/>
        <dbReference type="ChEBI" id="CHEBI:61977"/>
        <dbReference type="ChEBI" id="CHEBI:456216"/>
        <dbReference type="EC" id="2.7.11.1"/>
    </reaction>
</comment>
<reference evidence="14 15" key="1">
    <citation type="submission" date="2015-01" db="EMBL/GenBank/DDBJ databases">
        <title>Evolution of Trichinella species and genotypes.</title>
        <authorList>
            <person name="Korhonen P.K."/>
            <person name="Edoardo P."/>
            <person name="Giuseppe L.R."/>
            <person name="Gasser R.B."/>
        </authorList>
    </citation>
    <scope>NUCLEOTIDE SEQUENCE [LARGE SCALE GENOMIC DNA]</scope>
    <source>
        <strain evidence="14">ISS13</strain>
    </source>
</reference>
<dbReference type="PROSITE" id="PS50106">
    <property type="entry name" value="PDZ"/>
    <property type="match status" value="1"/>
</dbReference>
<dbReference type="InterPro" id="IPR000118">
    <property type="entry name" value="Granulin"/>
</dbReference>
<evidence type="ECO:0000313" key="14">
    <source>
        <dbReference type="EMBL" id="KRY69013.1"/>
    </source>
</evidence>
<dbReference type="InterPro" id="IPR037277">
    <property type="entry name" value="Granulin_sf"/>
</dbReference>
<dbReference type="Gene3D" id="2.10.25.160">
    <property type="entry name" value="Granulin"/>
    <property type="match status" value="3"/>
</dbReference>
<evidence type="ECO:0000256" key="6">
    <source>
        <dbReference type="ARBA" id="ARBA00022777"/>
    </source>
</evidence>
<dbReference type="InterPro" id="IPR008271">
    <property type="entry name" value="Ser/Thr_kinase_AS"/>
</dbReference>
<evidence type="ECO:0000259" key="12">
    <source>
        <dbReference type="PROSITE" id="PS50011"/>
    </source>
</evidence>
<comment type="catalytic activity">
    <reaction evidence="10">
        <text>L-seryl-[protein] + ATP = O-phospho-L-seryl-[protein] + ADP + H(+)</text>
        <dbReference type="Rhea" id="RHEA:17989"/>
        <dbReference type="Rhea" id="RHEA-COMP:9863"/>
        <dbReference type="Rhea" id="RHEA-COMP:11604"/>
        <dbReference type="ChEBI" id="CHEBI:15378"/>
        <dbReference type="ChEBI" id="CHEBI:29999"/>
        <dbReference type="ChEBI" id="CHEBI:30616"/>
        <dbReference type="ChEBI" id="CHEBI:83421"/>
        <dbReference type="ChEBI" id="CHEBI:456216"/>
        <dbReference type="EC" id="2.7.11.1"/>
    </reaction>
</comment>
<accession>A0A0V1E586</accession>
<dbReference type="PANTHER" id="PTHR24356:SF414">
    <property type="entry name" value="NON-SPECIFIC SERINE_THREONINE PROTEIN KINASE"/>
    <property type="match status" value="1"/>
</dbReference>
<dbReference type="SMART" id="SM00277">
    <property type="entry name" value="GRAN"/>
    <property type="match status" value="3"/>
</dbReference>
<dbReference type="PANTHER" id="PTHR24356">
    <property type="entry name" value="SERINE/THREONINE-PROTEIN KINASE"/>
    <property type="match status" value="1"/>
</dbReference>
<dbReference type="SUPFAM" id="SSF140482">
    <property type="entry name" value="MAST3 pre-PK domain-like"/>
    <property type="match status" value="1"/>
</dbReference>
<dbReference type="InterPro" id="IPR036034">
    <property type="entry name" value="PDZ_sf"/>
</dbReference>
<dbReference type="FunFam" id="1.20.1480.20:FF:000001">
    <property type="entry name" value="microtubule-associated serine/threonine-protein kinase 4 isoform X1"/>
    <property type="match status" value="1"/>
</dbReference>
<dbReference type="Gene3D" id="2.30.42.10">
    <property type="match status" value="1"/>
</dbReference>
<dbReference type="PROSITE" id="PS50011">
    <property type="entry name" value="PROTEIN_KINASE_DOM"/>
    <property type="match status" value="1"/>
</dbReference>
<dbReference type="InterPro" id="IPR023142">
    <property type="entry name" value="MAST_pre-PK_dom_sf"/>
</dbReference>
<dbReference type="GO" id="GO:0004674">
    <property type="term" value="F:protein serine/threonine kinase activity"/>
    <property type="evidence" value="ECO:0007669"/>
    <property type="project" value="UniProtKB-KW"/>
</dbReference>
<feature type="region of interest" description="Disordered" evidence="11">
    <location>
        <begin position="102"/>
        <end position="127"/>
    </location>
</feature>
<dbReference type="InterPro" id="IPR041489">
    <property type="entry name" value="PDZ_6"/>
</dbReference>
<evidence type="ECO:0000256" key="5">
    <source>
        <dbReference type="ARBA" id="ARBA00022741"/>
    </source>
</evidence>
<dbReference type="FunFam" id="3.30.200.20:FF:000012">
    <property type="entry name" value="microtubule-associated serine/threonine-protein kinase 2 isoform X1"/>
    <property type="match status" value="1"/>
</dbReference>
<dbReference type="InterPro" id="IPR050236">
    <property type="entry name" value="Ser_Thr_kinase_AGC"/>
</dbReference>
<evidence type="ECO:0000256" key="7">
    <source>
        <dbReference type="ARBA" id="ARBA00022840"/>
    </source>
</evidence>
<gene>
    <name evidence="14" type="primary">MAST2</name>
    <name evidence="14" type="ORF">T4A_13228</name>
</gene>
<dbReference type="PROSITE" id="PS00108">
    <property type="entry name" value="PROTEIN_KINASE_ST"/>
    <property type="match status" value="1"/>
</dbReference>
<dbReference type="SMART" id="SM00228">
    <property type="entry name" value="PDZ"/>
    <property type="match status" value="1"/>
</dbReference>
<evidence type="ECO:0000256" key="10">
    <source>
        <dbReference type="ARBA" id="ARBA00048679"/>
    </source>
</evidence>
<evidence type="ECO:0000256" key="11">
    <source>
        <dbReference type="SAM" id="MobiDB-lite"/>
    </source>
</evidence>
<comment type="cofactor">
    <cofactor evidence="1">
        <name>Mg(2+)</name>
        <dbReference type="ChEBI" id="CHEBI:18420"/>
    </cofactor>
</comment>
<name>A0A0V1E586_TRIPS</name>
<dbReference type="Proteomes" id="UP000054632">
    <property type="component" value="Unassembled WGS sequence"/>
</dbReference>
<dbReference type="SUPFAM" id="SSF50156">
    <property type="entry name" value="PDZ domain-like"/>
    <property type="match status" value="1"/>
</dbReference>
<organism evidence="14 15">
    <name type="scientific">Trichinella pseudospiralis</name>
    <name type="common">Parasitic roundworm</name>
    <dbReference type="NCBI Taxonomy" id="6337"/>
    <lineage>
        <taxon>Eukaryota</taxon>
        <taxon>Metazoa</taxon>
        <taxon>Ecdysozoa</taxon>
        <taxon>Nematoda</taxon>
        <taxon>Enoplea</taxon>
        <taxon>Dorylaimia</taxon>
        <taxon>Trichinellida</taxon>
        <taxon>Trichinellidae</taxon>
        <taxon>Trichinella</taxon>
    </lineage>
</organism>
<evidence type="ECO:0000256" key="9">
    <source>
        <dbReference type="ARBA" id="ARBA00047899"/>
    </source>
</evidence>
<keyword evidence="8" id="KW-1015">Disulfide bond</keyword>
<dbReference type="Pfam" id="PF00069">
    <property type="entry name" value="Pkinase"/>
    <property type="match status" value="1"/>
</dbReference>
<dbReference type="EMBL" id="JYDR01000099">
    <property type="protein sequence ID" value="KRY69013.1"/>
    <property type="molecule type" value="Genomic_DNA"/>
</dbReference>
<feature type="compositionally biased region" description="Polar residues" evidence="11">
    <location>
        <begin position="109"/>
        <end position="125"/>
    </location>
</feature>
<dbReference type="SUPFAM" id="SSF56112">
    <property type="entry name" value="Protein kinase-like (PK-like)"/>
    <property type="match status" value="1"/>
</dbReference>
<proteinExistence type="predicted"/>
<dbReference type="SUPFAM" id="SSF57277">
    <property type="entry name" value="Granulin repeat"/>
    <property type="match status" value="1"/>
</dbReference>
<dbReference type="InterPro" id="IPR000719">
    <property type="entry name" value="Prot_kinase_dom"/>
</dbReference>
<dbReference type="InterPro" id="IPR015022">
    <property type="entry name" value="MAST_pre-PK_dom"/>
</dbReference>
<feature type="region of interest" description="Disordered" evidence="11">
    <location>
        <begin position="1073"/>
        <end position="1140"/>
    </location>
</feature>
<evidence type="ECO:0000256" key="4">
    <source>
        <dbReference type="ARBA" id="ARBA00022679"/>
    </source>
</evidence>
<evidence type="ECO:0000259" key="13">
    <source>
        <dbReference type="PROSITE" id="PS50106"/>
    </source>
</evidence>
<evidence type="ECO:0000256" key="3">
    <source>
        <dbReference type="ARBA" id="ARBA00022527"/>
    </source>
</evidence>